<dbReference type="Gene3D" id="1.10.287.1490">
    <property type="match status" value="1"/>
</dbReference>
<dbReference type="Pfam" id="PF13558">
    <property type="entry name" value="SbcC_Walker_B"/>
    <property type="match status" value="1"/>
</dbReference>
<evidence type="ECO:0000313" key="4">
    <source>
        <dbReference type="Proteomes" id="UP000198649"/>
    </source>
</evidence>
<keyword evidence="1" id="KW-0175">Coiled coil</keyword>
<feature type="region of interest" description="Disordered" evidence="2">
    <location>
        <begin position="637"/>
        <end position="657"/>
    </location>
</feature>
<name>A0A1I3NX96_9ACTN</name>
<evidence type="ECO:0000256" key="1">
    <source>
        <dbReference type="SAM" id="Coils"/>
    </source>
</evidence>
<dbReference type="STRING" id="1005945.SAMN05216561_11921"/>
<dbReference type="Pfam" id="PF13555">
    <property type="entry name" value="AAA_29"/>
    <property type="match status" value="1"/>
</dbReference>
<dbReference type="InterPro" id="IPR027417">
    <property type="entry name" value="P-loop_NTPase"/>
</dbReference>
<sequence>MSIDETERIDETEGETIDGLFEQHTVETPADNTVQWRATLLQLVNWGGFSGLTTVPLGGDATMISGASGVGKSTVLDAYTALMMSSDTKFNGASNDAVAGRARGVGQRNLLSYLRGAVDVIDDPRTGRPVEKLLRGRGTDTWGAVAMTFVNDQGGRFTALRTYYVPRRATRSGEVQMQLATHEGTLALDVLEVAVPERFHATTLKKLFPGIRVHRTYAEYAAVLHARLGIGANGDGAMALRLLARIQAGNQVRSVDELYKDMVLERPVTYAAADRAIEHFDDLDAAYAAMRTEEQKLELLEPIAGLHERKGIAERRLAELDSYGVTLPGDTPLRKWLLHTHLGLIEAAVGSNRHDRATTADELAATAGSEQTLQSDVETAKEAHHAAGGSTLQSLALSLEQEQVIREGRASRRTVLQERLLPLIAATDARSPDLEAAFDSSEAFRVLQLHARQWLGGWERQQEVTKRERDATRDRRYPISQRQAELRRERASLESRAGRVPVRMHELRAEVAQASGLGIDELPFVAELLDVAPEEAGWRDAIETVLGASARMLLVPLDRLADFSGAIDGLRLRGRLTFEGVPLDLPDLGPADPERVAGKLVFQDSPFSGWVQEHVAEPGRNALCVETAAGLAGPGFRVTMAGQTRNGRRGTHGRNESRSIIGFSNGDALAELDAELAALDQELGALDAEVSELDRQASVLEQRRTSYDAVATARYDDLDVEGSERRIADLGARRAEILASDDQLQALEAQIETLSERLEGTRRTRFCLEQRQRELNDAHGRLVDDEDHVKDRLEAMDADGAVVLTEQQETALAADFAAAAAPADPTDLERFTETSHRLAERLRGAVAVAEAEIRRVEEDLAALFRVYKFHWDSPNLGVTADSYADYARILEEIRGKGLAHRRAEWRRRLTEWSGQDLVPLVGAMAASIEEIEDRLEPINTILRRLEFGGAGDRLRIRLRRLAPAHVQVFMRDLRALSAGSTSELGEAELEKRFTALSRFMEQLRKPAQVGAGAPTDRDRLLDVRRHVEISAERYDSLTGELHATYRTLGEKSGGESQELVAFIVGSALRFRLGDEMRSRPRFAPVFLDEGFVKADSEFAGRAVQAWRGLGFQLIIGVPLDKVTGLEPHMDELLAITKSSTTHQSWIMSITDAERSSRP</sequence>
<protein>
    <submittedName>
        <fullName evidence="3">Uncharacterized protein YPO0396</fullName>
    </submittedName>
</protein>
<reference evidence="3 4" key="1">
    <citation type="submission" date="2016-10" db="EMBL/GenBank/DDBJ databases">
        <authorList>
            <person name="de Groot N.N."/>
        </authorList>
    </citation>
    <scope>NUCLEOTIDE SEQUENCE [LARGE SCALE GENOMIC DNA]</scope>
    <source>
        <strain evidence="3 4">CGMCC 1.11156</strain>
    </source>
</reference>
<proteinExistence type="predicted"/>
<feature type="coiled-coil region" evidence="1">
    <location>
        <begin position="669"/>
        <end position="703"/>
    </location>
</feature>
<dbReference type="AlphaFoldDB" id="A0A1I3NX96"/>
<organism evidence="3 4">
    <name type="scientific">Nocardioides psychrotolerans</name>
    <dbReference type="NCBI Taxonomy" id="1005945"/>
    <lineage>
        <taxon>Bacteria</taxon>
        <taxon>Bacillati</taxon>
        <taxon>Actinomycetota</taxon>
        <taxon>Actinomycetes</taxon>
        <taxon>Propionibacteriales</taxon>
        <taxon>Nocardioidaceae</taxon>
        <taxon>Nocardioides</taxon>
    </lineage>
</organism>
<dbReference type="EMBL" id="FOQG01000019">
    <property type="protein sequence ID" value="SFJ13904.1"/>
    <property type="molecule type" value="Genomic_DNA"/>
</dbReference>
<evidence type="ECO:0000313" key="3">
    <source>
        <dbReference type="EMBL" id="SFJ13904.1"/>
    </source>
</evidence>
<accession>A0A1I3NX96</accession>
<feature type="coiled-coil region" evidence="1">
    <location>
        <begin position="839"/>
        <end position="866"/>
    </location>
</feature>
<dbReference type="RefSeq" id="WP_091116503.1">
    <property type="nucleotide sequence ID" value="NZ_BKAF01000024.1"/>
</dbReference>
<evidence type="ECO:0000256" key="2">
    <source>
        <dbReference type="SAM" id="MobiDB-lite"/>
    </source>
</evidence>
<gene>
    <name evidence="3" type="ORF">SAMN05216561_11921</name>
</gene>
<dbReference type="Gene3D" id="3.40.1140.10">
    <property type="match status" value="1"/>
</dbReference>
<dbReference type="SUPFAM" id="SSF52540">
    <property type="entry name" value="P-loop containing nucleoside triphosphate hydrolases"/>
    <property type="match status" value="1"/>
</dbReference>
<feature type="coiled-coil region" evidence="1">
    <location>
        <begin position="737"/>
        <end position="764"/>
    </location>
</feature>
<dbReference type="OrthoDB" id="174137at2"/>
<keyword evidence="4" id="KW-1185">Reference proteome</keyword>
<dbReference type="Proteomes" id="UP000198649">
    <property type="component" value="Unassembled WGS sequence"/>
</dbReference>